<comment type="similarity">
    <text evidence="2">Belongs to the HesB/IscA family.</text>
</comment>
<evidence type="ECO:0000256" key="10">
    <source>
        <dbReference type="SAM" id="MobiDB-lite"/>
    </source>
</evidence>
<sequence>MAASVTTRRLLTRQSADPQPVTRPEGPLMRCCCCCCKMAAAALLAGLLARPRLSVRSVARDPKILSQSVVHICQAAIRWKATSNPGETQTLAPGEGILLTDSCAKRLIEITQGQEFLRLQVEGGGCSGFQYKFSLDTVIDSDDRLFDQKGARVVVDSESLQFVKGATVDFCEELIRSSFQVVNNPQAEQGCSCGTSFSVKF</sequence>
<evidence type="ECO:0000256" key="8">
    <source>
        <dbReference type="ARBA" id="ARBA00077082"/>
    </source>
</evidence>
<comment type="function">
    <text evidence="6">Involved in the maturation of mitochondrial 4Fe-4S proteins functioning late in the iron-sulfur cluster assembly pathway. May be involved in the binding of an intermediate of Fe/S cluster assembly.</text>
</comment>
<reference evidence="13" key="1">
    <citation type="submission" date="2025-08" db="UniProtKB">
        <authorList>
            <consortium name="RefSeq"/>
        </authorList>
    </citation>
    <scope>IDENTIFICATION</scope>
</reference>
<comment type="subunit">
    <text evidence="9">Heterotetramer; forms a dimer of dimers with IBA57. Interacts with [2Fe-2S]-ISCA2 forming the heterodimer [2Fe- 2S]-ISCA2-IBA57 complex; [2Fe-2S] cluster binding is absolutely required to promote the complex formation.</text>
</comment>
<dbReference type="Gene3D" id="2.60.300.12">
    <property type="entry name" value="HesB-like domain"/>
    <property type="match status" value="1"/>
</dbReference>
<dbReference type="InParanoid" id="A0A6P8RQR3"/>
<dbReference type="CTD" id="122961"/>
<dbReference type="InterPro" id="IPR000361">
    <property type="entry name" value="ATAP_core_dom"/>
</dbReference>
<feature type="region of interest" description="Disordered" evidence="10">
    <location>
        <begin position="1"/>
        <end position="25"/>
    </location>
</feature>
<feature type="compositionally biased region" description="Polar residues" evidence="10">
    <location>
        <begin position="1"/>
        <end position="17"/>
    </location>
</feature>
<evidence type="ECO:0000256" key="4">
    <source>
        <dbReference type="ARBA" id="ARBA00023004"/>
    </source>
</evidence>
<dbReference type="GO" id="GO:0005506">
    <property type="term" value="F:iron ion binding"/>
    <property type="evidence" value="ECO:0007669"/>
    <property type="project" value="TreeGrafter"/>
</dbReference>
<keyword evidence="12" id="KW-1185">Reference proteome</keyword>
<name>A0A6P8RQR3_GEOSA</name>
<dbReference type="OrthoDB" id="1938621at2759"/>
<dbReference type="Proteomes" id="UP000515159">
    <property type="component" value="Chromosome 7"/>
</dbReference>
<dbReference type="RefSeq" id="XP_033807907.1">
    <property type="nucleotide sequence ID" value="XM_033952016.1"/>
</dbReference>
<dbReference type="InterPro" id="IPR016092">
    <property type="entry name" value="ATAP"/>
</dbReference>
<evidence type="ECO:0000256" key="6">
    <source>
        <dbReference type="ARBA" id="ARBA00057540"/>
    </source>
</evidence>
<keyword evidence="3" id="KW-0479">Metal-binding</keyword>
<keyword evidence="5" id="KW-0496">Mitochondrion</keyword>
<evidence type="ECO:0000256" key="3">
    <source>
        <dbReference type="ARBA" id="ARBA00022723"/>
    </source>
</evidence>
<dbReference type="GO" id="GO:0120510">
    <property type="term" value="C:mitochondrial [4Fe-4S] assembly complex"/>
    <property type="evidence" value="ECO:0007669"/>
    <property type="project" value="UniProtKB-ARBA"/>
</dbReference>
<dbReference type="FunFam" id="2.60.300.12:FF:000006">
    <property type="entry name" value="Iron-sulfur cluster assembly 2 mitochondrial"/>
    <property type="match status" value="1"/>
</dbReference>
<dbReference type="FunCoup" id="A0A6P8RQR3">
    <property type="interactions" value="1376"/>
</dbReference>
<dbReference type="KEGG" id="gsh:117363758"/>
<evidence type="ECO:0000313" key="13">
    <source>
        <dbReference type="RefSeq" id="XP_033807907.1"/>
    </source>
</evidence>
<dbReference type="GO" id="GO:0016226">
    <property type="term" value="P:iron-sulfur cluster assembly"/>
    <property type="evidence" value="ECO:0007669"/>
    <property type="project" value="InterPro"/>
</dbReference>
<feature type="domain" description="Core" evidence="11">
    <location>
        <begin position="97"/>
        <end position="194"/>
    </location>
</feature>
<evidence type="ECO:0000256" key="7">
    <source>
        <dbReference type="ARBA" id="ARBA00073313"/>
    </source>
</evidence>
<dbReference type="InterPro" id="IPR035903">
    <property type="entry name" value="HesB-like_dom_sf"/>
</dbReference>
<comment type="subcellular location">
    <subcellularLocation>
        <location evidence="1">Mitochondrion</location>
    </subcellularLocation>
</comment>
<dbReference type="Pfam" id="PF01521">
    <property type="entry name" value="Fe-S_biosyn"/>
    <property type="match status" value="1"/>
</dbReference>
<dbReference type="AlphaFoldDB" id="A0A6P8RQR3"/>
<evidence type="ECO:0000256" key="2">
    <source>
        <dbReference type="ARBA" id="ARBA00006718"/>
    </source>
</evidence>
<dbReference type="SUPFAM" id="SSF89360">
    <property type="entry name" value="HesB-like domain"/>
    <property type="match status" value="1"/>
</dbReference>
<evidence type="ECO:0000256" key="5">
    <source>
        <dbReference type="ARBA" id="ARBA00023128"/>
    </source>
</evidence>
<evidence type="ECO:0000256" key="1">
    <source>
        <dbReference type="ARBA" id="ARBA00004173"/>
    </source>
</evidence>
<dbReference type="NCBIfam" id="TIGR00049">
    <property type="entry name" value="iron-sulfur cluster assembly accessory protein"/>
    <property type="match status" value="1"/>
</dbReference>
<evidence type="ECO:0000256" key="9">
    <source>
        <dbReference type="ARBA" id="ARBA00093471"/>
    </source>
</evidence>
<dbReference type="GeneID" id="117363758"/>
<evidence type="ECO:0000313" key="12">
    <source>
        <dbReference type="Proteomes" id="UP000515159"/>
    </source>
</evidence>
<accession>A0A6P8RQR3</accession>
<organism evidence="12 13">
    <name type="scientific">Geotrypetes seraphini</name>
    <name type="common">Gaboon caecilian</name>
    <name type="synonym">Caecilia seraphini</name>
    <dbReference type="NCBI Taxonomy" id="260995"/>
    <lineage>
        <taxon>Eukaryota</taxon>
        <taxon>Metazoa</taxon>
        <taxon>Chordata</taxon>
        <taxon>Craniata</taxon>
        <taxon>Vertebrata</taxon>
        <taxon>Euteleostomi</taxon>
        <taxon>Amphibia</taxon>
        <taxon>Gymnophiona</taxon>
        <taxon>Geotrypetes</taxon>
    </lineage>
</organism>
<gene>
    <name evidence="13" type="primary">ISCA2</name>
</gene>
<dbReference type="GO" id="GO:0051537">
    <property type="term" value="F:2 iron, 2 sulfur cluster binding"/>
    <property type="evidence" value="ECO:0007669"/>
    <property type="project" value="TreeGrafter"/>
</dbReference>
<proteinExistence type="inferred from homology"/>
<dbReference type="PANTHER" id="PTHR43011">
    <property type="entry name" value="IRON-SULFUR CLUSTER ASSEMBLY 2 HOMOLOG, MITOCHONDRIAL"/>
    <property type="match status" value="1"/>
</dbReference>
<dbReference type="InterPro" id="IPR017870">
    <property type="entry name" value="FeS_cluster_insertion_CS"/>
</dbReference>
<dbReference type="PANTHER" id="PTHR43011:SF1">
    <property type="entry name" value="IRON-SULFUR CLUSTER ASSEMBLY 2 HOMOLOG, MITOCHONDRIAL"/>
    <property type="match status" value="1"/>
</dbReference>
<dbReference type="GO" id="GO:0051539">
    <property type="term" value="F:4 iron, 4 sulfur cluster binding"/>
    <property type="evidence" value="ECO:0007669"/>
    <property type="project" value="TreeGrafter"/>
</dbReference>
<evidence type="ECO:0000259" key="11">
    <source>
        <dbReference type="Pfam" id="PF01521"/>
    </source>
</evidence>
<protein>
    <recommendedName>
        <fullName evidence="7">Iron-sulfur cluster assembly 2 homolog, mitochondrial</fullName>
    </recommendedName>
    <alternativeName>
        <fullName evidence="8">HESB-like domain-containing protein 1</fullName>
    </alternativeName>
</protein>
<dbReference type="PROSITE" id="PS01152">
    <property type="entry name" value="HESB"/>
    <property type="match status" value="1"/>
</dbReference>
<keyword evidence="4" id="KW-0408">Iron</keyword>